<feature type="compositionally biased region" description="Polar residues" evidence="6">
    <location>
        <begin position="1"/>
        <end position="22"/>
    </location>
</feature>
<dbReference type="AlphaFoldDB" id="A0A9Q8QC52"/>
<dbReference type="GO" id="GO:0005634">
    <property type="term" value="C:nucleus"/>
    <property type="evidence" value="ECO:0007669"/>
    <property type="project" value="UniProtKB-SubCell"/>
</dbReference>
<evidence type="ECO:0000256" key="3">
    <source>
        <dbReference type="ARBA" id="ARBA00023015"/>
    </source>
</evidence>
<keyword evidence="9" id="KW-1185">Reference proteome</keyword>
<dbReference type="InterPro" id="IPR007219">
    <property type="entry name" value="XnlR_reg_dom"/>
</dbReference>
<dbReference type="Gene3D" id="4.10.240.10">
    <property type="entry name" value="Zn(2)-C6 fungal-type DNA-binding domain"/>
    <property type="match status" value="1"/>
</dbReference>
<dbReference type="SUPFAM" id="SSF57701">
    <property type="entry name" value="Zn2/Cys6 DNA-binding domain"/>
    <property type="match status" value="1"/>
</dbReference>
<dbReference type="GO" id="GO:0008270">
    <property type="term" value="F:zinc ion binding"/>
    <property type="evidence" value="ECO:0007669"/>
    <property type="project" value="InterPro"/>
</dbReference>
<dbReference type="GO" id="GO:0006351">
    <property type="term" value="P:DNA-templated transcription"/>
    <property type="evidence" value="ECO:0007669"/>
    <property type="project" value="InterPro"/>
</dbReference>
<proteinExistence type="predicted"/>
<keyword evidence="5" id="KW-0539">Nucleus</keyword>
<name>A0A9Q8QC52_9HYPO</name>
<feature type="compositionally biased region" description="Polar residues" evidence="6">
    <location>
        <begin position="70"/>
        <end position="80"/>
    </location>
</feature>
<dbReference type="Pfam" id="PF04082">
    <property type="entry name" value="Fungal_trans"/>
    <property type="match status" value="1"/>
</dbReference>
<evidence type="ECO:0000256" key="2">
    <source>
        <dbReference type="ARBA" id="ARBA00022723"/>
    </source>
</evidence>
<protein>
    <recommendedName>
        <fullName evidence="7">Zn(2)-C6 fungal-type domain-containing protein</fullName>
    </recommendedName>
</protein>
<evidence type="ECO:0000256" key="1">
    <source>
        <dbReference type="ARBA" id="ARBA00004123"/>
    </source>
</evidence>
<sequence>MCRYIRSTTRAFTPASPTSMPARNSPAGANDGSGPRACDRCTRSKRGCDKAWPRCGRCQRLNSPCLYEPRSNSPSTTAPSDSPHLIATPSSSESRTADTWTSPEHQDHDPDLLSAKLKFDWRQTVSLFFQTVHPWFSILRQDSFEEAVLRLQYAGVRVDSGHVEASSSPQGDAYELLIICMHLLTTTAQARGDGDIILDPLYQNAKQRFASVSYLSDPALEWIQAGLLMSLFEFGNGKTKLAYRSLSETATLALLAGISPGQYHKDLRSEFDEDSESRRALWWGIFILDQFSHLDPALRGLPSLFNSPDEDALLPTASVIVDSDRLQSFVINLPVSAPVSIALGGFQRAAQAAAVLYQAHEWERKVRQGDAGQGVSDFEELDGRIRALLDSMLNQCHRWEIFCDALAMCISSLFVLYTPYLPRQSRPVPQAKDATPSCDEAKAIAAVGFAVKFVGDLAVNFNSQISQTALRLANLAPPAPFACFLAVEHMHLVQGDMPDSCGRRSEIFETLRTFGKRWKVAADLLDLALERGKSAAVSVQ</sequence>
<dbReference type="GO" id="GO:0000981">
    <property type="term" value="F:DNA-binding transcription factor activity, RNA polymerase II-specific"/>
    <property type="evidence" value="ECO:0007669"/>
    <property type="project" value="InterPro"/>
</dbReference>
<evidence type="ECO:0000313" key="9">
    <source>
        <dbReference type="Proteomes" id="UP000829364"/>
    </source>
</evidence>
<dbReference type="PANTHER" id="PTHR47338:SF20">
    <property type="entry name" value="ZN(II)2CYS6 TRANSCRIPTION FACTOR (EUROFUNG)"/>
    <property type="match status" value="1"/>
</dbReference>
<feature type="domain" description="Zn(2)-C6 fungal-type" evidence="7">
    <location>
        <begin position="37"/>
        <end position="67"/>
    </location>
</feature>
<evidence type="ECO:0000256" key="5">
    <source>
        <dbReference type="ARBA" id="ARBA00023242"/>
    </source>
</evidence>
<dbReference type="CDD" id="cd00067">
    <property type="entry name" value="GAL4"/>
    <property type="match status" value="1"/>
</dbReference>
<evidence type="ECO:0000256" key="4">
    <source>
        <dbReference type="ARBA" id="ARBA00023163"/>
    </source>
</evidence>
<dbReference type="PROSITE" id="PS00463">
    <property type="entry name" value="ZN2_CY6_FUNGAL_1"/>
    <property type="match status" value="1"/>
</dbReference>
<comment type="subcellular location">
    <subcellularLocation>
        <location evidence="1">Nucleus</location>
    </subcellularLocation>
</comment>
<dbReference type="PROSITE" id="PS50048">
    <property type="entry name" value="ZN2_CY6_FUNGAL_2"/>
    <property type="match status" value="1"/>
</dbReference>
<feature type="region of interest" description="Disordered" evidence="6">
    <location>
        <begin position="69"/>
        <end position="109"/>
    </location>
</feature>
<dbReference type="SMART" id="SM00066">
    <property type="entry name" value="GAL4"/>
    <property type="match status" value="1"/>
</dbReference>
<gene>
    <name evidence="8" type="ORF">JDV02_003293</name>
</gene>
<dbReference type="GO" id="GO:0003677">
    <property type="term" value="F:DNA binding"/>
    <property type="evidence" value="ECO:0007669"/>
    <property type="project" value="InterPro"/>
</dbReference>
<evidence type="ECO:0000256" key="6">
    <source>
        <dbReference type="SAM" id="MobiDB-lite"/>
    </source>
</evidence>
<keyword evidence="3" id="KW-0805">Transcription regulation</keyword>
<evidence type="ECO:0000259" key="7">
    <source>
        <dbReference type="PROSITE" id="PS50048"/>
    </source>
</evidence>
<feature type="region of interest" description="Disordered" evidence="6">
    <location>
        <begin position="1"/>
        <end position="37"/>
    </location>
</feature>
<dbReference type="RefSeq" id="XP_047840386.1">
    <property type="nucleotide sequence ID" value="XM_047984412.1"/>
</dbReference>
<feature type="compositionally biased region" description="Polar residues" evidence="6">
    <location>
        <begin position="88"/>
        <end position="103"/>
    </location>
</feature>
<keyword evidence="2" id="KW-0479">Metal-binding</keyword>
<keyword evidence="4" id="KW-0804">Transcription</keyword>
<dbReference type="PANTHER" id="PTHR47338">
    <property type="entry name" value="ZN(II)2CYS6 TRANSCRIPTION FACTOR (EUROFUNG)-RELATED"/>
    <property type="match status" value="1"/>
</dbReference>
<dbReference type="Proteomes" id="UP000829364">
    <property type="component" value="Chromosome 2"/>
</dbReference>
<accession>A0A9Q8QC52</accession>
<dbReference type="KEGG" id="ptkz:JDV02_003293"/>
<dbReference type="GeneID" id="72065253"/>
<reference evidence="8" key="1">
    <citation type="submission" date="2021-11" db="EMBL/GenBank/DDBJ databases">
        <title>Purpureocillium_takamizusanense_genome.</title>
        <authorList>
            <person name="Nguyen N.-H."/>
        </authorList>
    </citation>
    <scope>NUCLEOTIDE SEQUENCE</scope>
    <source>
        <strain evidence="8">PT3</strain>
    </source>
</reference>
<dbReference type="InterPro" id="IPR001138">
    <property type="entry name" value="Zn2Cys6_DnaBD"/>
</dbReference>
<dbReference type="InterPro" id="IPR036864">
    <property type="entry name" value="Zn2-C6_fun-type_DNA-bd_sf"/>
</dbReference>
<dbReference type="Pfam" id="PF00172">
    <property type="entry name" value="Zn_clus"/>
    <property type="match status" value="1"/>
</dbReference>
<dbReference type="EMBL" id="CP086355">
    <property type="protein sequence ID" value="UNI16905.1"/>
    <property type="molecule type" value="Genomic_DNA"/>
</dbReference>
<dbReference type="CDD" id="cd12148">
    <property type="entry name" value="fungal_TF_MHR"/>
    <property type="match status" value="1"/>
</dbReference>
<dbReference type="InterPro" id="IPR050815">
    <property type="entry name" value="TF_fung"/>
</dbReference>
<organism evidence="8 9">
    <name type="scientific">Purpureocillium takamizusanense</name>
    <dbReference type="NCBI Taxonomy" id="2060973"/>
    <lineage>
        <taxon>Eukaryota</taxon>
        <taxon>Fungi</taxon>
        <taxon>Dikarya</taxon>
        <taxon>Ascomycota</taxon>
        <taxon>Pezizomycotina</taxon>
        <taxon>Sordariomycetes</taxon>
        <taxon>Hypocreomycetidae</taxon>
        <taxon>Hypocreales</taxon>
        <taxon>Ophiocordycipitaceae</taxon>
        <taxon>Purpureocillium</taxon>
    </lineage>
</organism>
<evidence type="ECO:0000313" key="8">
    <source>
        <dbReference type="EMBL" id="UNI16905.1"/>
    </source>
</evidence>
<dbReference type="OrthoDB" id="3522308at2759"/>